<organism evidence="2">
    <name type="scientific">Rhipicephalus pulchellus</name>
    <name type="common">Yellow backed tick</name>
    <name type="synonym">Dermacentor pulchellus</name>
    <dbReference type="NCBI Taxonomy" id="72859"/>
    <lineage>
        <taxon>Eukaryota</taxon>
        <taxon>Metazoa</taxon>
        <taxon>Ecdysozoa</taxon>
        <taxon>Arthropoda</taxon>
        <taxon>Chelicerata</taxon>
        <taxon>Arachnida</taxon>
        <taxon>Acari</taxon>
        <taxon>Parasitiformes</taxon>
        <taxon>Ixodida</taxon>
        <taxon>Ixodoidea</taxon>
        <taxon>Ixodidae</taxon>
        <taxon>Rhipicephalinae</taxon>
        <taxon>Rhipicephalus</taxon>
        <taxon>Rhipicephalus</taxon>
    </lineage>
</organism>
<dbReference type="PANTHER" id="PTHR21301:SF10">
    <property type="entry name" value="REVERSE TRANSCRIPTASE DOMAIN-CONTAINING PROTEIN"/>
    <property type="match status" value="1"/>
</dbReference>
<reference evidence="2" key="2">
    <citation type="journal article" date="2015" name="J. Proteomics">
        <title>Sexual differences in the sialomes of the zebra tick, Rhipicephalus pulchellus.</title>
        <authorList>
            <person name="Tan A.W."/>
            <person name="Francischetti I.M."/>
            <person name="Slovak M."/>
            <person name="Kini R.M."/>
            <person name="Ribeiro J.M."/>
        </authorList>
    </citation>
    <scope>NUCLEOTIDE SEQUENCE</scope>
    <source>
        <tissue evidence="2">Salivary gland</tissue>
    </source>
</reference>
<evidence type="ECO:0000313" key="2">
    <source>
        <dbReference type="EMBL" id="JAA55739.1"/>
    </source>
</evidence>
<dbReference type="AlphaFoldDB" id="L7LY07"/>
<dbReference type="InterPro" id="IPR000477">
    <property type="entry name" value="RT_dom"/>
</dbReference>
<proteinExistence type="evidence at transcript level"/>
<dbReference type="EMBL" id="GACK01009295">
    <property type="protein sequence ID" value="JAA55739.1"/>
    <property type="molecule type" value="mRNA"/>
</dbReference>
<evidence type="ECO:0000259" key="1">
    <source>
        <dbReference type="PROSITE" id="PS50878"/>
    </source>
</evidence>
<sequence>MRTVSDQPVPRPPLKFVVCALFVSSSLISVLAQRVGFVVLPEGMFQSKALEAVHKNFKVVHFCPKKRKRSAQKLLKELNLDPLRKEVAKAKNVSLQSFFTCKTHKCGYPLRLIVSEKGSWQRSVAGYLQGILGSLRSGDPFLVQSSVEIVSALKEGMPSASTAFSIDVEELFYSIPHDGLFDAVRHAIDEFGEVKFQNKFCIFTNSFLELLKFYLESTVISYQDGFYVQKAGICIGSAVAPVLSDIFLAAFDQRLKDEMSSLGVVRTFRYVDDYLIVLGDIPGELRNGTVKGVLETFARLSGGLKFTHEMPVENEIQFLDLRLKFSEEHVCYRYNPRSKKGLLPYESAHSKVIKRGIVLSTCAAALNKSCPHQMPESFKAQVSRLRAAGYPLQIISGACEGLLQKYKATKPKDKEKKPVHVMPYLHRISHNVKKVANRYGVEVAFSAPSKLGQICSLMTKQKKWECSTKHAIVFTACVAWVVYCIPLSCGRVYIGQTGRCLNERMREHNLAVKEKYGGHLDIHCRSCGCIARFEHVTVIGRARERTEREIIEAYFIRQYKDKCVSMASITLSDKEAMFLNGHV</sequence>
<accession>L7LY07</accession>
<protein>
    <submittedName>
        <fullName evidence="2">Putative tick transposon</fullName>
    </submittedName>
</protein>
<name>L7LY07_RHIPC</name>
<dbReference type="Pfam" id="PF00078">
    <property type="entry name" value="RVT_1"/>
    <property type="match status" value="1"/>
</dbReference>
<feature type="domain" description="Reverse transcriptase" evidence="1">
    <location>
        <begin position="1"/>
        <end position="323"/>
    </location>
</feature>
<dbReference type="PANTHER" id="PTHR21301">
    <property type="entry name" value="REVERSE TRANSCRIPTASE"/>
    <property type="match status" value="1"/>
</dbReference>
<reference evidence="2" key="1">
    <citation type="submission" date="2012-11" db="EMBL/GenBank/DDBJ databases">
        <authorList>
            <person name="Lucero-Rivera Y.E."/>
            <person name="Tovar-Ramirez D."/>
        </authorList>
    </citation>
    <scope>NUCLEOTIDE SEQUENCE</scope>
    <source>
        <tissue evidence="2">Salivary gland</tissue>
    </source>
</reference>
<dbReference type="PROSITE" id="PS50878">
    <property type="entry name" value="RT_POL"/>
    <property type="match status" value="1"/>
</dbReference>